<dbReference type="AlphaFoldDB" id="A0A5P2AI10"/>
<organism evidence="1 2">
    <name type="scientific">Streptomyces venezuelae</name>
    <dbReference type="NCBI Taxonomy" id="54571"/>
    <lineage>
        <taxon>Bacteria</taxon>
        <taxon>Bacillati</taxon>
        <taxon>Actinomycetota</taxon>
        <taxon>Actinomycetes</taxon>
        <taxon>Kitasatosporales</taxon>
        <taxon>Streptomycetaceae</taxon>
        <taxon>Streptomyces</taxon>
    </lineage>
</organism>
<dbReference type="EMBL" id="CP029194">
    <property type="protein sequence ID" value="QES17704.1"/>
    <property type="molecule type" value="Genomic_DNA"/>
</dbReference>
<gene>
    <name evidence="1" type="ORF">DEJ46_00025</name>
</gene>
<accession>A0A5P2AI10</accession>
<dbReference type="Proteomes" id="UP000324106">
    <property type="component" value="Chromosome"/>
</dbReference>
<name>A0A5P2AI10_STRVZ</name>
<sequence>MNADASAAWVQIRNQIDWTSAAGEVPATVEPIVDGLTTWCGAGGRSADLVEAGDCSGCWLSRAQTLLIGSLSPARF</sequence>
<proteinExistence type="predicted"/>
<evidence type="ECO:0000313" key="1">
    <source>
        <dbReference type="EMBL" id="QES17704.1"/>
    </source>
</evidence>
<evidence type="ECO:0000313" key="2">
    <source>
        <dbReference type="Proteomes" id="UP000324106"/>
    </source>
</evidence>
<reference evidence="1 2" key="1">
    <citation type="submission" date="2018-05" db="EMBL/GenBank/DDBJ databases">
        <title>Streptomyces venezuelae.</title>
        <authorList>
            <person name="Kim W."/>
            <person name="Lee N."/>
            <person name="Cho B.-K."/>
        </authorList>
    </citation>
    <scope>NUCLEOTIDE SEQUENCE [LARGE SCALE GENOMIC DNA]</scope>
    <source>
        <strain evidence="1 2">ATCC 15068</strain>
    </source>
</reference>
<protein>
    <submittedName>
        <fullName evidence="1">Uncharacterized protein</fullName>
    </submittedName>
</protein>